<dbReference type="InterPro" id="IPR011973">
    <property type="entry name" value="PaaD"/>
</dbReference>
<dbReference type="Gene3D" id="3.10.129.10">
    <property type="entry name" value="Hotdog Thioesterase"/>
    <property type="match status" value="1"/>
</dbReference>
<dbReference type="Pfam" id="PF03061">
    <property type="entry name" value="4HBT"/>
    <property type="match status" value="1"/>
</dbReference>
<dbReference type="CDD" id="cd03443">
    <property type="entry name" value="PaaI_thioesterase"/>
    <property type="match status" value="1"/>
</dbReference>
<dbReference type="InterPro" id="IPR052723">
    <property type="entry name" value="Acyl-CoA_thioesterase_PaaI"/>
</dbReference>
<evidence type="ECO:0000256" key="1">
    <source>
        <dbReference type="ARBA" id="ARBA00022801"/>
    </source>
</evidence>
<dbReference type="EMBL" id="JBHSKD010000004">
    <property type="protein sequence ID" value="MFC5176160.1"/>
    <property type="molecule type" value="Genomic_DNA"/>
</dbReference>
<keyword evidence="1 3" id="KW-0378">Hydrolase</keyword>
<dbReference type="PANTHER" id="PTHR42856">
    <property type="entry name" value="ACYL-COENZYME A THIOESTERASE PAAI"/>
    <property type="match status" value="1"/>
</dbReference>
<name>A0ABW0BGF2_9ACTN</name>
<proteinExistence type="predicted"/>
<dbReference type="NCBIfam" id="TIGR00369">
    <property type="entry name" value="unchar_dom_1"/>
    <property type="match status" value="1"/>
</dbReference>
<evidence type="ECO:0000313" key="3">
    <source>
        <dbReference type="EMBL" id="MFC5176160.1"/>
    </source>
</evidence>
<dbReference type="Proteomes" id="UP001596087">
    <property type="component" value="Unassembled WGS sequence"/>
</dbReference>
<dbReference type="InterPro" id="IPR029069">
    <property type="entry name" value="HotDog_dom_sf"/>
</dbReference>
<reference evidence="4" key="1">
    <citation type="journal article" date="2019" name="Int. J. Syst. Evol. Microbiol.">
        <title>The Global Catalogue of Microorganisms (GCM) 10K type strain sequencing project: providing services to taxonomists for standard genome sequencing and annotation.</title>
        <authorList>
            <consortium name="The Broad Institute Genomics Platform"/>
            <consortium name="The Broad Institute Genome Sequencing Center for Infectious Disease"/>
            <person name="Wu L."/>
            <person name="Ma J."/>
        </authorList>
    </citation>
    <scope>NUCLEOTIDE SEQUENCE [LARGE SCALE GENOMIC DNA]</scope>
    <source>
        <strain evidence="4">DFY41</strain>
    </source>
</reference>
<keyword evidence="4" id="KW-1185">Reference proteome</keyword>
<evidence type="ECO:0000259" key="2">
    <source>
        <dbReference type="Pfam" id="PF03061"/>
    </source>
</evidence>
<organism evidence="3 4">
    <name type="scientific">Nocardioides taihuensis</name>
    <dbReference type="NCBI Taxonomy" id="1835606"/>
    <lineage>
        <taxon>Bacteria</taxon>
        <taxon>Bacillati</taxon>
        <taxon>Actinomycetota</taxon>
        <taxon>Actinomycetes</taxon>
        <taxon>Propionibacteriales</taxon>
        <taxon>Nocardioidaceae</taxon>
        <taxon>Nocardioides</taxon>
    </lineage>
</organism>
<dbReference type="NCBIfam" id="TIGR02286">
    <property type="entry name" value="PaaD"/>
    <property type="match status" value="1"/>
</dbReference>
<accession>A0ABW0BGF2</accession>
<feature type="domain" description="Thioesterase" evidence="2">
    <location>
        <begin position="58"/>
        <end position="127"/>
    </location>
</feature>
<dbReference type="SUPFAM" id="SSF54637">
    <property type="entry name" value="Thioesterase/thiol ester dehydrase-isomerase"/>
    <property type="match status" value="1"/>
</dbReference>
<dbReference type="RefSeq" id="WP_378588056.1">
    <property type="nucleotide sequence ID" value="NZ_JBHSKD010000004.1"/>
</dbReference>
<sequence>MTPEELAHEIAQRSAQAMWAGDRASRALGMAIEAVAPGRATLRMTVRDDMLNGHEMGHGGITFTLADSAFAFACNTYNRRTVAAGAEVRFRAPTRHGDELVAEAVERSRDERGGVYDVTVTAGDRLVATFVGHAREIGGAFWEWPR</sequence>
<dbReference type="PANTHER" id="PTHR42856:SF1">
    <property type="entry name" value="ACYL-COENZYME A THIOESTERASE PAAI"/>
    <property type="match status" value="1"/>
</dbReference>
<comment type="caution">
    <text evidence="3">The sequence shown here is derived from an EMBL/GenBank/DDBJ whole genome shotgun (WGS) entry which is preliminary data.</text>
</comment>
<dbReference type="InterPro" id="IPR003736">
    <property type="entry name" value="PAAI_dom"/>
</dbReference>
<dbReference type="EC" id="3.1.2.-" evidence="3"/>
<gene>
    <name evidence="3" type="primary">paaI</name>
    <name evidence="3" type="ORF">ACFPGP_05710</name>
</gene>
<dbReference type="InterPro" id="IPR006683">
    <property type="entry name" value="Thioestr_dom"/>
</dbReference>
<evidence type="ECO:0000313" key="4">
    <source>
        <dbReference type="Proteomes" id="UP001596087"/>
    </source>
</evidence>
<protein>
    <submittedName>
        <fullName evidence="3">Hydroxyphenylacetyl-CoA thioesterase PaaI</fullName>
        <ecNumber evidence="3">3.1.2.-</ecNumber>
    </submittedName>
</protein>
<dbReference type="GO" id="GO:0016787">
    <property type="term" value="F:hydrolase activity"/>
    <property type="evidence" value="ECO:0007669"/>
    <property type="project" value="UniProtKB-KW"/>
</dbReference>